<evidence type="ECO:0008006" key="3">
    <source>
        <dbReference type="Google" id="ProtNLM"/>
    </source>
</evidence>
<sequence length="102" mass="11670">MPQLAEDEQKTTINGFKETAKFSNCLCVVEEKHVRIILPEQRDYYGREDSIQNVTRKEKKLTILHRSAISRNGPLLSKVLVGDEAFSLQENLLPPYRGKNSP</sequence>
<dbReference type="EMBL" id="BGZK01001688">
    <property type="protein sequence ID" value="GBP84573.1"/>
    <property type="molecule type" value="Genomic_DNA"/>
</dbReference>
<name>A0A4C1ZBN5_EUMVA</name>
<evidence type="ECO:0000313" key="2">
    <source>
        <dbReference type="Proteomes" id="UP000299102"/>
    </source>
</evidence>
<protein>
    <recommendedName>
        <fullName evidence="3">DDE Tnp4 domain-containing protein</fullName>
    </recommendedName>
</protein>
<accession>A0A4C1ZBN5</accession>
<keyword evidence="2" id="KW-1185">Reference proteome</keyword>
<dbReference type="Proteomes" id="UP000299102">
    <property type="component" value="Unassembled WGS sequence"/>
</dbReference>
<comment type="caution">
    <text evidence="1">The sequence shown here is derived from an EMBL/GenBank/DDBJ whole genome shotgun (WGS) entry which is preliminary data.</text>
</comment>
<dbReference type="OrthoDB" id="2668416at2759"/>
<reference evidence="1 2" key="1">
    <citation type="journal article" date="2019" name="Commun. Biol.">
        <title>The bagworm genome reveals a unique fibroin gene that provides high tensile strength.</title>
        <authorList>
            <person name="Kono N."/>
            <person name="Nakamura H."/>
            <person name="Ohtoshi R."/>
            <person name="Tomita M."/>
            <person name="Numata K."/>
            <person name="Arakawa K."/>
        </authorList>
    </citation>
    <scope>NUCLEOTIDE SEQUENCE [LARGE SCALE GENOMIC DNA]</scope>
</reference>
<dbReference type="AlphaFoldDB" id="A0A4C1ZBN5"/>
<organism evidence="1 2">
    <name type="scientific">Eumeta variegata</name>
    <name type="common">Bagworm moth</name>
    <name type="synonym">Eumeta japonica</name>
    <dbReference type="NCBI Taxonomy" id="151549"/>
    <lineage>
        <taxon>Eukaryota</taxon>
        <taxon>Metazoa</taxon>
        <taxon>Ecdysozoa</taxon>
        <taxon>Arthropoda</taxon>
        <taxon>Hexapoda</taxon>
        <taxon>Insecta</taxon>
        <taxon>Pterygota</taxon>
        <taxon>Neoptera</taxon>
        <taxon>Endopterygota</taxon>
        <taxon>Lepidoptera</taxon>
        <taxon>Glossata</taxon>
        <taxon>Ditrysia</taxon>
        <taxon>Tineoidea</taxon>
        <taxon>Psychidae</taxon>
        <taxon>Oiketicinae</taxon>
        <taxon>Eumeta</taxon>
    </lineage>
</organism>
<evidence type="ECO:0000313" key="1">
    <source>
        <dbReference type="EMBL" id="GBP84573.1"/>
    </source>
</evidence>
<proteinExistence type="predicted"/>
<gene>
    <name evidence="1" type="ORF">EVAR_64603_1</name>
</gene>